<sequence>MKRMLVVALTLIGAASTMGCGYSGVSLAGTDKVVVARNDYFLFGALRKAYVCKVTDAGLTSCADSESP</sequence>
<name>A0ABZ2LTK3_9BACT</name>
<evidence type="ECO:0000313" key="2">
    <source>
        <dbReference type="EMBL" id="WXB14228.1"/>
    </source>
</evidence>
<gene>
    <name evidence="2" type="ORF">LZC94_41175</name>
</gene>
<dbReference type="Proteomes" id="UP001370348">
    <property type="component" value="Chromosome"/>
</dbReference>
<reference evidence="2 3" key="1">
    <citation type="submission" date="2021-12" db="EMBL/GenBank/DDBJ databases">
        <title>Discovery of the Pendulisporaceae a myxobacterial family with distinct sporulation behavior and unique specialized metabolism.</title>
        <authorList>
            <person name="Garcia R."/>
            <person name="Popoff A."/>
            <person name="Bader C.D."/>
            <person name="Loehr J."/>
            <person name="Walesch S."/>
            <person name="Walt C."/>
            <person name="Boldt J."/>
            <person name="Bunk B."/>
            <person name="Haeckl F.J.F.P.J."/>
            <person name="Gunesch A.P."/>
            <person name="Birkelbach J."/>
            <person name="Nuebel U."/>
            <person name="Pietschmann T."/>
            <person name="Bach T."/>
            <person name="Mueller R."/>
        </authorList>
    </citation>
    <scope>NUCLEOTIDE SEQUENCE [LARGE SCALE GENOMIC DNA]</scope>
    <source>
        <strain evidence="2 3">MSr11954</strain>
    </source>
</reference>
<dbReference type="EMBL" id="CP089984">
    <property type="protein sequence ID" value="WXB14228.1"/>
    <property type="molecule type" value="Genomic_DNA"/>
</dbReference>
<protein>
    <submittedName>
        <fullName evidence="2">Uncharacterized protein</fullName>
    </submittedName>
</protein>
<accession>A0ABZ2LTK3</accession>
<organism evidence="2 3">
    <name type="scientific">Pendulispora albinea</name>
    <dbReference type="NCBI Taxonomy" id="2741071"/>
    <lineage>
        <taxon>Bacteria</taxon>
        <taxon>Pseudomonadati</taxon>
        <taxon>Myxococcota</taxon>
        <taxon>Myxococcia</taxon>
        <taxon>Myxococcales</taxon>
        <taxon>Sorangiineae</taxon>
        <taxon>Pendulisporaceae</taxon>
        <taxon>Pendulispora</taxon>
    </lineage>
</organism>
<dbReference type="PROSITE" id="PS51257">
    <property type="entry name" value="PROKAR_LIPOPROTEIN"/>
    <property type="match status" value="1"/>
</dbReference>
<feature type="chain" id="PRO_5046410020" evidence="1">
    <location>
        <begin position="29"/>
        <end position="68"/>
    </location>
</feature>
<dbReference type="RefSeq" id="WP_394823847.1">
    <property type="nucleotide sequence ID" value="NZ_CP089984.1"/>
</dbReference>
<keyword evidence="1" id="KW-0732">Signal</keyword>
<feature type="signal peptide" evidence="1">
    <location>
        <begin position="1"/>
        <end position="28"/>
    </location>
</feature>
<evidence type="ECO:0000313" key="3">
    <source>
        <dbReference type="Proteomes" id="UP001370348"/>
    </source>
</evidence>
<keyword evidence="3" id="KW-1185">Reference proteome</keyword>
<proteinExistence type="predicted"/>
<evidence type="ECO:0000256" key="1">
    <source>
        <dbReference type="SAM" id="SignalP"/>
    </source>
</evidence>